<evidence type="ECO:0000313" key="21">
    <source>
        <dbReference type="Proteomes" id="UP000501991"/>
    </source>
</evidence>
<evidence type="ECO:0000256" key="11">
    <source>
        <dbReference type="ARBA" id="ARBA00022840"/>
    </source>
</evidence>
<evidence type="ECO:0000256" key="8">
    <source>
        <dbReference type="ARBA" id="ARBA00022692"/>
    </source>
</evidence>
<keyword evidence="9" id="KW-0547">Nucleotide-binding</keyword>
<dbReference type="PROSITE" id="PS50109">
    <property type="entry name" value="HIS_KIN"/>
    <property type="match status" value="1"/>
</dbReference>
<dbReference type="Pfam" id="PF02743">
    <property type="entry name" value="dCache_1"/>
    <property type="match status" value="1"/>
</dbReference>
<evidence type="ECO:0000256" key="7">
    <source>
        <dbReference type="ARBA" id="ARBA00022679"/>
    </source>
</evidence>
<evidence type="ECO:0000256" key="2">
    <source>
        <dbReference type="ARBA" id="ARBA00004429"/>
    </source>
</evidence>
<dbReference type="SMART" id="SM00387">
    <property type="entry name" value="HATPase_c"/>
    <property type="match status" value="1"/>
</dbReference>
<evidence type="ECO:0000313" key="20">
    <source>
        <dbReference type="EMBL" id="QID17965.1"/>
    </source>
</evidence>
<dbReference type="FunFam" id="1.10.287.130:FF:000049">
    <property type="entry name" value="C4-dicarboxylate transport sensor protein DctB"/>
    <property type="match status" value="1"/>
</dbReference>
<keyword evidence="5" id="KW-0997">Cell inner membrane</keyword>
<proteinExistence type="predicted"/>
<dbReference type="PRINTS" id="PR00344">
    <property type="entry name" value="BCTRLSENSOR"/>
</dbReference>
<keyword evidence="4" id="KW-1003">Cell membrane</keyword>
<dbReference type="InterPro" id="IPR003661">
    <property type="entry name" value="HisK_dim/P_dom"/>
</dbReference>
<keyword evidence="21" id="KW-1185">Reference proteome</keyword>
<evidence type="ECO:0000256" key="1">
    <source>
        <dbReference type="ARBA" id="ARBA00000085"/>
    </source>
</evidence>
<keyword evidence="14 18" id="KW-0472">Membrane</keyword>
<dbReference type="SUPFAM" id="SSF103190">
    <property type="entry name" value="Sensory domain-like"/>
    <property type="match status" value="1"/>
</dbReference>
<keyword evidence="16" id="KW-0175">Coiled coil</keyword>
<dbReference type="EMBL" id="CP048836">
    <property type="protein sequence ID" value="QID17965.1"/>
    <property type="molecule type" value="Genomic_DNA"/>
</dbReference>
<evidence type="ECO:0000259" key="19">
    <source>
        <dbReference type="PROSITE" id="PS50109"/>
    </source>
</evidence>
<evidence type="ECO:0000256" key="13">
    <source>
        <dbReference type="ARBA" id="ARBA00023012"/>
    </source>
</evidence>
<dbReference type="Gene3D" id="1.10.287.130">
    <property type="match status" value="1"/>
</dbReference>
<keyword evidence="10 20" id="KW-0418">Kinase</keyword>
<evidence type="ECO:0000256" key="6">
    <source>
        <dbReference type="ARBA" id="ARBA00022553"/>
    </source>
</evidence>
<dbReference type="PANTHER" id="PTHR43065:SF46">
    <property type="entry name" value="C4-DICARBOXYLATE TRANSPORT SENSOR PROTEIN DCTB"/>
    <property type="match status" value="1"/>
</dbReference>
<dbReference type="GO" id="GO:0005524">
    <property type="term" value="F:ATP binding"/>
    <property type="evidence" value="ECO:0007669"/>
    <property type="project" value="UniProtKB-KW"/>
</dbReference>
<dbReference type="AlphaFoldDB" id="A0A6C1B522"/>
<name>A0A6C1B522_9RHOO</name>
<evidence type="ECO:0000256" key="4">
    <source>
        <dbReference type="ARBA" id="ARBA00022475"/>
    </source>
</evidence>
<evidence type="ECO:0000256" key="10">
    <source>
        <dbReference type="ARBA" id="ARBA00022777"/>
    </source>
</evidence>
<sequence>MTMQASPSEPSTPDLASRPLSSDDVATAHARQLRAGWYRQHARTIVTTAAIALAVIVIWQVWRISEANALATVRRIGDERLTLYASTVDGALDRYRYLPFVLAMNPAVQTLVRDGGGNDRVNVYLETVNARAGAAALFVMDIHGQTLASSNWSEPLSFVGQNYAFRPYFRSATAGEAGEFFAIGVTTGRPGYFMSAPIHGPTGILGVAVVKVDLDRLQADWSEGGETVLVSDENGVVFLSSRPNWKYHSLGPLSADTLAQIRARRQYNHTRLQPLDYAAPHRGVPDAIRIDGDEFIERSHPLSQPGWRLHYLSPMAPVREQVLGAVGIATVSTFLLVVFALYLRERRARQRSRDQAREAMALRALSTRLQAEVDERRRTEHELRSTQDELIQAGKLAALGQMSAAIAHELNQPIAAIRTFTASGERLLELDRREDLAQNLRSVSQLTERMALITGQLKTFARKSEGRNRPVALREPLDAALALLDGQIRAAGVTLTVEEPAPGLTVNGDPVRIEQVLVNLLRNGLDAMKDAPERHLSVRIARDAEDAVLRIRDNGHGIAAGAMTQLFDPFFTTKEVGEGVGLGLSISYGIVADLGGTVRAHNNTPDTGATFVVRLPLIDTPPEPTP</sequence>
<dbReference type="InterPro" id="IPR003594">
    <property type="entry name" value="HATPase_dom"/>
</dbReference>
<evidence type="ECO:0000256" key="18">
    <source>
        <dbReference type="SAM" id="Phobius"/>
    </source>
</evidence>
<dbReference type="Gene3D" id="3.30.565.10">
    <property type="entry name" value="Histidine kinase-like ATPase, C-terminal domain"/>
    <property type="match status" value="1"/>
</dbReference>
<comment type="catalytic activity">
    <reaction evidence="1">
        <text>ATP + protein L-histidine = ADP + protein N-phospho-L-histidine.</text>
        <dbReference type="EC" id="2.7.13.3"/>
    </reaction>
</comment>
<evidence type="ECO:0000256" key="16">
    <source>
        <dbReference type="SAM" id="Coils"/>
    </source>
</evidence>
<keyword evidence="6" id="KW-0597">Phosphoprotein</keyword>
<dbReference type="CDD" id="cd00082">
    <property type="entry name" value="HisKA"/>
    <property type="match status" value="1"/>
</dbReference>
<dbReference type="SUPFAM" id="SSF47384">
    <property type="entry name" value="Homodimeric domain of signal transducing histidine kinase"/>
    <property type="match status" value="1"/>
</dbReference>
<feature type="compositionally biased region" description="Polar residues" evidence="17">
    <location>
        <begin position="1"/>
        <end position="11"/>
    </location>
</feature>
<evidence type="ECO:0000256" key="17">
    <source>
        <dbReference type="SAM" id="MobiDB-lite"/>
    </source>
</evidence>
<dbReference type="Pfam" id="PF02518">
    <property type="entry name" value="HATPase_c"/>
    <property type="match status" value="1"/>
</dbReference>
<keyword evidence="7" id="KW-0808">Transferase</keyword>
<keyword evidence="13" id="KW-0902">Two-component regulatory system</keyword>
<dbReference type="Gene3D" id="3.30.450.20">
    <property type="entry name" value="PAS domain"/>
    <property type="match status" value="2"/>
</dbReference>
<evidence type="ECO:0000256" key="9">
    <source>
        <dbReference type="ARBA" id="ARBA00022741"/>
    </source>
</evidence>
<evidence type="ECO:0000256" key="14">
    <source>
        <dbReference type="ARBA" id="ARBA00023136"/>
    </source>
</evidence>
<organism evidence="20 21">
    <name type="scientific">Nitrogeniibacter mangrovi</name>
    <dbReference type="NCBI Taxonomy" id="2016596"/>
    <lineage>
        <taxon>Bacteria</taxon>
        <taxon>Pseudomonadati</taxon>
        <taxon>Pseudomonadota</taxon>
        <taxon>Betaproteobacteria</taxon>
        <taxon>Rhodocyclales</taxon>
        <taxon>Zoogloeaceae</taxon>
        <taxon>Nitrogeniibacter</taxon>
    </lineage>
</organism>
<dbReference type="SUPFAM" id="SSF55874">
    <property type="entry name" value="ATPase domain of HSP90 chaperone/DNA topoisomerase II/histidine kinase"/>
    <property type="match status" value="1"/>
</dbReference>
<dbReference type="PIRSF" id="PIRSF036431">
    <property type="entry name" value="STHK_DctB"/>
    <property type="match status" value="1"/>
</dbReference>
<dbReference type="InterPro" id="IPR033479">
    <property type="entry name" value="dCache_1"/>
</dbReference>
<feature type="domain" description="Histidine kinase" evidence="19">
    <location>
        <begin position="405"/>
        <end position="619"/>
    </location>
</feature>
<gene>
    <name evidence="20" type="ORF">G3580_10125</name>
</gene>
<dbReference type="Gene3D" id="6.10.250.3020">
    <property type="match status" value="1"/>
</dbReference>
<feature type="transmembrane region" description="Helical" evidence="18">
    <location>
        <begin position="44"/>
        <end position="62"/>
    </location>
</feature>
<dbReference type="InterPro" id="IPR017055">
    <property type="entry name" value="Sig_transdc_His_kinase_DctB"/>
</dbReference>
<dbReference type="EC" id="2.7.13.3" evidence="3"/>
<feature type="coiled-coil region" evidence="16">
    <location>
        <begin position="362"/>
        <end position="389"/>
    </location>
</feature>
<feature type="region of interest" description="Disordered" evidence="17">
    <location>
        <begin position="1"/>
        <end position="21"/>
    </location>
</feature>
<dbReference type="Pfam" id="PF00512">
    <property type="entry name" value="HisKA"/>
    <property type="match status" value="1"/>
</dbReference>
<evidence type="ECO:0000256" key="5">
    <source>
        <dbReference type="ARBA" id="ARBA00022519"/>
    </source>
</evidence>
<dbReference type="GO" id="GO:0000155">
    <property type="term" value="F:phosphorelay sensor kinase activity"/>
    <property type="evidence" value="ECO:0007669"/>
    <property type="project" value="InterPro"/>
</dbReference>
<dbReference type="KEGG" id="azq:G3580_10125"/>
<feature type="transmembrane region" description="Helical" evidence="18">
    <location>
        <begin position="322"/>
        <end position="343"/>
    </location>
</feature>
<dbReference type="InterPro" id="IPR004358">
    <property type="entry name" value="Sig_transdc_His_kin-like_C"/>
</dbReference>
<evidence type="ECO:0000256" key="12">
    <source>
        <dbReference type="ARBA" id="ARBA00022989"/>
    </source>
</evidence>
<evidence type="ECO:0000256" key="3">
    <source>
        <dbReference type="ARBA" id="ARBA00012438"/>
    </source>
</evidence>
<comment type="subcellular location">
    <subcellularLocation>
        <location evidence="2">Cell inner membrane</location>
        <topology evidence="2">Multi-pass membrane protein</topology>
    </subcellularLocation>
</comment>
<reference evidence="20 21" key="1">
    <citation type="submission" date="2020-02" db="EMBL/GenBank/DDBJ databases">
        <title>Nitrogenibacter mangrovi gen. nov., sp. nov. isolated from mangrove sediment, a denitrifying betaproteobacterium.</title>
        <authorList>
            <person name="Liao H."/>
            <person name="Tian Y."/>
        </authorList>
    </citation>
    <scope>NUCLEOTIDE SEQUENCE [LARGE SCALE GENOMIC DNA]</scope>
    <source>
        <strain evidence="20 21">M9-3-2</strain>
    </source>
</reference>
<dbReference type="RefSeq" id="WP_173765164.1">
    <property type="nucleotide sequence ID" value="NZ_CP048836.1"/>
</dbReference>
<dbReference type="InterPro" id="IPR005467">
    <property type="entry name" value="His_kinase_dom"/>
</dbReference>
<keyword evidence="8 18" id="KW-0812">Transmembrane</keyword>
<dbReference type="PANTHER" id="PTHR43065">
    <property type="entry name" value="SENSOR HISTIDINE KINASE"/>
    <property type="match status" value="1"/>
</dbReference>
<dbReference type="InterPro" id="IPR036097">
    <property type="entry name" value="HisK_dim/P_sf"/>
</dbReference>
<protein>
    <recommendedName>
        <fullName evidence="15">C4-dicarboxylate transport sensor protein DctB</fullName>
        <ecNumber evidence="3">2.7.13.3</ecNumber>
    </recommendedName>
</protein>
<dbReference type="SMART" id="SM00388">
    <property type="entry name" value="HisKA"/>
    <property type="match status" value="1"/>
</dbReference>
<dbReference type="InterPro" id="IPR029151">
    <property type="entry name" value="Sensor-like_sf"/>
</dbReference>
<evidence type="ECO:0000256" key="15">
    <source>
        <dbReference type="ARBA" id="ARBA00073143"/>
    </source>
</evidence>
<keyword evidence="11" id="KW-0067">ATP-binding</keyword>
<dbReference type="InterPro" id="IPR036890">
    <property type="entry name" value="HATPase_C_sf"/>
</dbReference>
<dbReference type="Proteomes" id="UP000501991">
    <property type="component" value="Chromosome"/>
</dbReference>
<dbReference type="GO" id="GO:0005886">
    <property type="term" value="C:plasma membrane"/>
    <property type="evidence" value="ECO:0007669"/>
    <property type="project" value="UniProtKB-SubCell"/>
</dbReference>
<dbReference type="CDD" id="cd12914">
    <property type="entry name" value="PDC1_DGC_like"/>
    <property type="match status" value="1"/>
</dbReference>
<accession>A0A6C1B522</accession>
<keyword evidence="12 18" id="KW-1133">Transmembrane helix</keyword>